<dbReference type="PROSITE" id="PS50940">
    <property type="entry name" value="CHIT_BIND_II"/>
    <property type="match status" value="2"/>
</dbReference>
<feature type="domain" description="Chitin-binding type-2" evidence="2">
    <location>
        <begin position="210"/>
        <end position="265"/>
    </location>
</feature>
<keyword evidence="4" id="KW-1185">Reference proteome</keyword>
<accession>A0A9Q0N8F8</accession>
<dbReference type="InterPro" id="IPR036508">
    <property type="entry name" value="Chitin-bd_dom_sf"/>
</dbReference>
<dbReference type="Gene3D" id="2.170.140.10">
    <property type="entry name" value="Chitin binding domain"/>
    <property type="match status" value="1"/>
</dbReference>
<protein>
    <recommendedName>
        <fullName evidence="2">Chitin-binding type-2 domain-containing protein</fullName>
    </recommendedName>
</protein>
<feature type="domain" description="Chitin-binding type-2" evidence="2">
    <location>
        <begin position="95"/>
        <end position="156"/>
    </location>
</feature>
<dbReference type="AlphaFoldDB" id="A0A9Q0N8F8"/>
<evidence type="ECO:0000313" key="4">
    <source>
        <dbReference type="Proteomes" id="UP001151699"/>
    </source>
</evidence>
<dbReference type="OrthoDB" id="6020543at2759"/>
<name>A0A9Q0N8F8_9DIPT</name>
<organism evidence="3 4">
    <name type="scientific">Pseudolycoriella hygida</name>
    <dbReference type="NCBI Taxonomy" id="35572"/>
    <lineage>
        <taxon>Eukaryota</taxon>
        <taxon>Metazoa</taxon>
        <taxon>Ecdysozoa</taxon>
        <taxon>Arthropoda</taxon>
        <taxon>Hexapoda</taxon>
        <taxon>Insecta</taxon>
        <taxon>Pterygota</taxon>
        <taxon>Neoptera</taxon>
        <taxon>Endopterygota</taxon>
        <taxon>Diptera</taxon>
        <taxon>Nematocera</taxon>
        <taxon>Sciaroidea</taxon>
        <taxon>Sciaridae</taxon>
        <taxon>Pseudolycoriella</taxon>
    </lineage>
</organism>
<comment type="caution">
    <text evidence="3">The sequence shown here is derived from an EMBL/GenBank/DDBJ whole genome shotgun (WGS) entry which is preliminary data.</text>
</comment>
<dbReference type="SMART" id="SM00494">
    <property type="entry name" value="ChtBD2"/>
    <property type="match status" value="2"/>
</dbReference>
<reference evidence="3" key="1">
    <citation type="submission" date="2022-07" db="EMBL/GenBank/DDBJ databases">
        <authorList>
            <person name="Trinca V."/>
            <person name="Uliana J.V.C."/>
            <person name="Torres T.T."/>
            <person name="Ward R.J."/>
            <person name="Monesi N."/>
        </authorList>
    </citation>
    <scope>NUCLEOTIDE SEQUENCE</scope>
    <source>
        <strain evidence="3">HSMRA1968</strain>
        <tissue evidence="3">Whole embryos</tissue>
    </source>
</reference>
<proteinExistence type="predicted"/>
<sequence>MLHKIIFCVVLVVCSVKSINAQIYAEGTILSDESEFVCNRSGPQCADDCTTLMLCAAESMTPFANVSCAKSTPSLPYCVSNTCSSTPGNCSSALPFRCTSAGVFPDPNDCRRYRHCNESNAESTAYICPLGFVFNSKINLCEFTKSSHHSSKICNTVDCSRKTNEVAEYKPNRAFFSFCFVDSDGVRETIMFKCENEEYEIYDVSKNMCTFNCKKSGYYQDPSNCENYYVCSPSSGGFKAEKIPCPTGYYFDGTKCTKDSSKCIPGSLMEDSTEE</sequence>
<dbReference type="Proteomes" id="UP001151699">
    <property type="component" value="Chromosome A"/>
</dbReference>
<gene>
    <name evidence="3" type="ORF">Bhyg_00852</name>
</gene>
<dbReference type="GO" id="GO:0005576">
    <property type="term" value="C:extracellular region"/>
    <property type="evidence" value="ECO:0007669"/>
    <property type="project" value="InterPro"/>
</dbReference>
<dbReference type="SUPFAM" id="SSF57625">
    <property type="entry name" value="Invertebrate chitin-binding proteins"/>
    <property type="match status" value="2"/>
</dbReference>
<keyword evidence="1" id="KW-0732">Signal</keyword>
<dbReference type="InterPro" id="IPR002557">
    <property type="entry name" value="Chitin-bd_dom"/>
</dbReference>
<evidence type="ECO:0000259" key="2">
    <source>
        <dbReference type="PROSITE" id="PS50940"/>
    </source>
</evidence>
<dbReference type="Pfam" id="PF01607">
    <property type="entry name" value="CBM_14"/>
    <property type="match status" value="2"/>
</dbReference>
<evidence type="ECO:0000313" key="3">
    <source>
        <dbReference type="EMBL" id="KAJ6645645.1"/>
    </source>
</evidence>
<feature type="signal peptide" evidence="1">
    <location>
        <begin position="1"/>
        <end position="21"/>
    </location>
</feature>
<feature type="chain" id="PRO_5040435663" description="Chitin-binding type-2 domain-containing protein" evidence="1">
    <location>
        <begin position="22"/>
        <end position="275"/>
    </location>
</feature>
<dbReference type="EMBL" id="WJQU01000001">
    <property type="protein sequence ID" value="KAJ6645645.1"/>
    <property type="molecule type" value="Genomic_DNA"/>
</dbReference>
<evidence type="ECO:0000256" key="1">
    <source>
        <dbReference type="SAM" id="SignalP"/>
    </source>
</evidence>
<dbReference type="GO" id="GO:0008061">
    <property type="term" value="F:chitin binding"/>
    <property type="evidence" value="ECO:0007669"/>
    <property type="project" value="InterPro"/>
</dbReference>